<comment type="caution">
    <text evidence="1">The sequence shown here is derived from an EMBL/GenBank/DDBJ whole genome shotgun (WGS) entry which is preliminary data.</text>
</comment>
<dbReference type="EMBL" id="JAHUTJ010026194">
    <property type="protein sequence ID" value="MED6274646.1"/>
    <property type="molecule type" value="Genomic_DNA"/>
</dbReference>
<evidence type="ECO:0000313" key="1">
    <source>
        <dbReference type="EMBL" id="MED6274646.1"/>
    </source>
</evidence>
<name>A0ABU7DIA5_9TELE</name>
<reference evidence="1 2" key="1">
    <citation type="submission" date="2021-06" db="EMBL/GenBank/DDBJ databases">
        <authorList>
            <person name="Palmer J.M."/>
        </authorList>
    </citation>
    <scope>NUCLEOTIDE SEQUENCE [LARGE SCALE GENOMIC DNA]</scope>
    <source>
        <strain evidence="1 2">CL_MEX2019</strain>
        <tissue evidence="1">Muscle</tissue>
    </source>
</reference>
<evidence type="ECO:0000313" key="2">
    <source>
        <dbReference type="Proteomes" id="UP001352852"/>
    </source>
</evidence>
<keyword evidence="2" id="KW-1185">Reference proteome</keyword>
<accession>A0ABU7DIA5</accession>
<protein>
    <submittedName>
        <fullName evidence="1">Uncharacterized protein</fullName>
    </submittedName>
</protein>
<proteinExistence type="predicted"/>
<dbReference type="Proteomes" id="UP001352852">
    <property type="component" value="Unassembled WGS sequence"/>
</dbReference>
<organism evidence="1 2">
    <name type="scientific">Characodon lateralis</name>
    <dbReference type="NCBI Taxonomy" id="208331"/>
    <lineage>
        <taxon>Eukaryota</taxon>
        <taxon>Metazoa</taxon>
        <taxon>Chordata</taxon>
        <taxon>Craniata</taxon>
        <taxon>Vertebrata</taxon>
        <taxon>Euteleostomi</taxon>
        <taxon>Actinopterygii</taxon>
        <taxon>Neopterygii</taxon>
        <taxon>Teleostei</taxon>
        <taxon>Neoteleostei</taxon>
        <taxon>Acanthomorphata</taxon>
        <taxon>Ovalentaria</taxon>
        <taxon>Atherinomorphae</taxon>
        <taxon>Cyprinodontiformes</taxon>
        <taxon>Goodeidae</taxon>
        <taxon>Characodon</taxon>
    </lineage>
</organism>
<sequence length="66" mass="7640">MDWRAQQCPHGPANCLQEKDLMFRWRSCILRVAGSCCWESCCLWTSVPGTSHCEESDQDQNQLCLF</sequence>
<gene>
    <name evidence="1" type="ORF">CHARACLAT_018384</name>
</gene>